<evidence type="ECO:0000313" key="3">
    <source>
        <dbReference type="EMBL" id="KFX50180.1"/>
    </source>
</evidence>
<feature type="compositionally biased region" description="Polar residues" evidence="1">
    <location>
        <begin position="172"/>
        <end position="187"/>
    </location>
</feature>
<dbReference type="HOGENOM" id="CLU_1200490_0_0_1"/>
<reference evidence="3" key="1">
    <citation type="journal article" date="2014" name="PLoS Genet.">
        <title>Signature Gene Expression Reveals Novel Clues to the Molecular Mechanisms of Dimorphic Transition in Penicillium marneffei.</title>
        <authorList>
            <person name="Yang E."/>
            <person name="Wang G."/>
            <person name="Cai J."/>
            <person name="Woo P.C."/>
            <person name="Lau S.K."/>
            <person name="Yuen K.-Y."/>
            <person name="Chow W.-N."/>
            <person name="Lin X."/>
        </authorList>
    </citation>
    <scope>NUCLEOTIDE SEQUENCE [LARGE SCALE GENOMIC DNA]</scope>
    <source>
        <strain evidence="3">PM1</strain>
    </source>
</reference>
<sequence>MEGMIVYILVLCTQLATASVLGARLQAAAVPQATHVAVGGNNGSSFFDPSRLSLLPGDEVIFDCYEDNMWLLKATIDFSHIDSMPSVLLCQRNITLTMRILDQEPHIYYSPAIPGGSYTNMTLFLNQPSQSPSPSPSHHMPSSTVLIPPYPTVQGSGKASYLNTGIMPLSTGRLTSTKPQSTHSVPTSHFPVAPTHASTLATSTPSTSDAQTSAIPRAWIAIVSVIVMFII</sequence>
<feature type="chain" id="PRO_5001888989" evidence="2">
    <location>
        <begin position="19"/>
        <end position="231"/>
    </location>
</feature>
<keyword evidence="2" id="KW-0732">Signal</keyword>
<name>A0A093VDA6_TALMA</name>
<dbReference type="EMBL" id="JPOX01000008">
    <property type="protein sequence ID" value="KFX50180.1"/>
    <property type="molecule type" value="Genomic_DNA"/>
</dbReference>
<feature type="compositionally biased region" description="Low complexity" evidence="1">
    <location>
        <begin position="193"/>
        <end position="210"/>
    </location>
</feature>
<accession>A0A093VDA6</accession>
<evidence type="ECO:0000256" key="2">
    <source>
        <dbReference type="SAM" id="SignalP"/>
    </source>
</evidence>
<gene>
    <name evidence="3" type="ORF">GQ26_0083220</name>
</gene>
<feature type="region of interest" description="Disordered" evidence="1">
    <location>
        <begin position="172"/>
        <end position="210"/>
    </location>
</feature>
<protein>
    <submittedName>
        <fullName evidence="3">Solute carrier family 15 member 3</fullName>
    </submittedName>
</protein>
<feature type="signal peptide" evidence="2">
    <location>
        <begin position="1"/>
        <end position="18"/>
    </location>
</feature>
<evidence type="ECO:0000256" key="1">
    <source>
        <dbReference type="SAM" id="MobiDB-lite"/>
    </source>
</evidence>
<proteinExistence type="predicted"/>
<comment type="caution">
    <text evidence="3">The sequence shown here is derived from an EMBL/GenBank/DDBJ whole genome shotgun (WGS) entry which is preliminary data.</text>
</comment>
<organism evidence="3">
    <name type="scientific">Talaromyces marneffei PM1</name>
    <dbReference type="NCBI Taxonomy" id="1077442"/>
    <lineage>
        <taxon>Eukaryota</taxon>
        <taxon>Fungi</taxon>
        <taxon>Dikarya</taxon>
        <taxon>Ascomycota</taxon>
        <taxon>Pezizomycotina</taxon>
        <taxon>Eurotiomycetes</taxon>
        <taxon>Eurotiomycetidae</taxon>
        <taxon>Eurotiales</taxon>
        <taxon>Trichocomaceae</taxon>
        <taxon>Talaromyces</taxon>
        <taxon>Talaromyces sect. Talaromyces</taxon>
    </lineage>
</organism>
<dbReference type="AlphaFoldDB" id="A0A093VDA6"/>